<organism evidence="1 2">
    <name type="scientific">Candidatus Vogelbacteria bacterium CG10_big_fil_rev_8_21_14_0_10_45_14</name>
    <dbReference type="NCBI Taxonomy" id="1975042"/>
    <lineage>
        <taxon>Bacteria</taxon>
        <taxon>Candidatus Vogeliibacteriota</taxon>
    </lineage>
</organism>
<evidence type="ECO:0000313" key="1">
    <source>
        <dbReference type="EMBL" id="PIR47031.1"/>
    </source>
</evidence>
<dbReference type="Proteomes" id="UP000230833">
    <property type="component" value="Unassembled WGS sequence"/>
</dbReference>
<dbReference type="SUPFAM" id="SSF47598">
    <property type="entry name" value="Ribbon-helix-helix"/>
    <property type="match status" value="1"/>
</dbReference>
<dbReference type="EMBL" id="PCYL01000013">
    <property type="protein sequence ID" value="PIR47031.1"/>
    <property type="molecule type" value="Genomic_DNA"/>
</dbReference>
<evidence type="ECO:0000313" key="2">
    <source>
        <dbReference type="Proteomes" id="UP000230833"/>
    </source>
</evidence>
<dbReference type="GO" id="GO:0006355">
    <property type="term" value="P:regulation of DNA-templated transcription"/>
    <property type="evidence" value="ECO:0007669"/>
    <property type="project" value="InterPro"/>
</dbReference>
<gene>
    <name evidence="1" type="ORF">COV07_01150</name>
</gene>
<comment type="caution">
    <text evidence="1">The sequence shown here is derived from an EMBL/GenBank/DDBJ whole genome shotgun (WGS) entry which is preliminary data.</text>
</comment>
<dbReference type="AlphaFoldDB" id="A0A2H0RKF0"/>
<accession>A0A2H0RKF0</accession>
<sequence length="110" mass="12033">MKKFDIPYDYVVHPIGTKNDPAYEAFVPAINAYVYGADQNELEEGIAGAISVQIQSLKKRGATVPAFDRGSKKSGKLILRIEPALHNKLALGAKARGMSLNRYIEQKVSA</sequence>
<proteinExistence type="predicted"/>
<name>A0A2H0RKF0_9BACT</name>
<reference evidence="1 2" key="1">
    <citation type="submission" date="2017-09" db="EMBL/GenBank/DDBJ databases">
        <title>Depth-based differentiation of microbial function through sediment-hosted aquifers and enrichment of novel symbionts in the deep terrestrial subsurface.</title>
        <authorList>
            <person name="Probst A.J."/>
            <person name="Ladd B."/>
            <person name="Jarett J.K."/>
            <person name="Geller-Mcgrath D.E."/>
            <person name="Sieber C.M."/>
            <person name="Emerson J.B."/>
            <person name="Anantharaman K."/>
            <person name="Thomas B.C."/>
            <person name="Malmstrom R."/>
            <person name="Stieglmeier M."/>
            <person name="Klingl A."/>
            <person name="Woyke T."/>
            <person name="Ryan C.M."/>
            <person name="Banfield J.F."/>
        </authorList>
    </citation>
    <scope>NUCLEOTIDE SEQUENCE [LARGE SCALE GENOMIC DNA]</scope>
    <source>
        <strain evidence="1">CG10_big_fil_rev_8_21_14_0_10_45_14</strain>
    </source>
</reference>
<dbReference type="Pfam" id="PF05534">
    <property type="entry name" value="HicB"/>
    <property type="match status" value="1"/>
</dbReference>
<protein>
    <recommendedName>
        <fullName evidence="3">Toxin-antitoxin system HicB family antitoxin</fullName>
    </recommendedName>
</protein>
<evidence type="ECO:0008006" key="3">
    <source>
        <dbReference type="Google" id="ProtNLM"/>
    </source>
</evidence>
<dbReference type="InterPro" id="IPR008651">
    <property type="entry name" value="Uncharacterised_HicB"/>
</dbReference>
<dbReference type="InterPro" id="IPR010985">
    <property type="entry name" value="Ribbon_hlx_hlx"/>
</dbReference>